<name>A0ABS5P891_9FLAO</name>
<organism evidence="2 3">
    <name type="scientific">Flavobacterium psychroterrae</name>
    <dbReference type="NCBI Taxonomy" id="2133767"/>
    <lineage>
        <taxon>Bacteria</taxon>
        <taxon>Pseudomonadati</taxon>
        <taxon>Bacteroidota</taxon>
        <taxon>Flavobacteriia</taxon>
        <taxon>Flavobacteriales</taxon>
        <taxon>Flavobacteriaceae</taxon>
        <taxon>Flavobacterium</taxon>
    </lineage>
</organism>
<keyword evidence="3" id="KW-1185">Reference proteome</keyword>
<gene>
    <name evidence="2" type="ORF">KHA90_02870</name>
</gene>
<reference evidence="2 3" key="1">
    <citation type="journal article" date="2018" name="Int. J. Syst. Evol. Microbiol.">
        <title>Flavobacterium chryseum sp. nov. and Flavobacterium psychroterrae sp. nov., novel environmental bacteria isolated from Antarctica.</title>
        <authorList>
            <person name="Kralova S."/>
            <person name="Svec P."/>
            <person name="Busse H.J."/>
            <person name="Stankova E."/>
            <person name="Vaczi P."/>
            <person name="Sedlacek I."/>
        </authorList>
    </citation>
    <scope>NUCLEOTIDE SEQUENCE [LARGE SCALE GENOMIC DNA]</scope>
    <source>
        <strain evidence="2 3">CCM 8827</strain>
    </source>
</reference>
<dbReference type="EMBL" id="JAGYVZ010000002">
    <property type="protein sequence ID" value="MBS7229956.1"/>
    <property type="molecule type" value="Genomic_DNA"/>
</dbReference>
<sequence length="414" mass="47695">MNQLKKLLIIGFVWPEPNSSAAGGRMMQLISIFKQNGFEITFASPALDSDFMVDLSQFEVQKKSIELNNSSFDDFIIELNPDVVLFDRFMIEEQFGWRVSENCPKAIKLLDTEDLHCLRTARQKAFKENRDFELNDLLSEEVAKREIASILRCDLSFIISQFEMKILNDVFKIDPSLLHYLPFLVDEMSENDLVKLPSFEERKNFVFIGNFLHEPNWNTVQYLKETIWPLIKKQFPEAVLEVYGAYPSQKVLQLHQPKNGFFIMGRATDANEIVKNSRVVLAPIRFGAGLKGKLLEAMQCGTPSVTTTIGSEAMHENLPWNGFITDDIQEFATKAISLYEDKNLWKESQKNGITIVNECFQKSKYSDALIERINSLLNDSESHRLHNFMGSLLQHHTLKSTKYMAKWIEAKNKN</sequence>
<evidence type="ECO:0000313" key="3">
    <source>
        <dbReference type="Proteomes" id="UP000722625"/>
    </source>
</evidence>
<evidence type="ECO:0000256" key="1">
    <source>
        <dbReference type="ARBA" id="ARBA00022679"/>
    </source>
</evidence>
<dbReference type="SUPFAM" id="SSF53756">
    <property type="entry name" value="UDP-Glycosyltransferase/glycogen phosphorylase"/>
    <property type="match status" value="1"/>
</dbReference>
<comment type="caution">
    <text evidence="2">The sequence shown here is derived from an EMBL/GenBank/DDBJ whole genome shotgun (WGS) entry which is preliminary data.</text>
</comment>
<proteinExistence type="predicted"/>
<dbReference type="Gene3D" id="3.40.50.2000">
    <property type="entry name" value="Glycogen Phosphorylase B"/>
    <property type="match status" value="1"/>
</dbReference>
<protein>
    <submittedName>
        <fullName evidence="2">Glycosyltransferase family 4 protein</fullName>
    </submittedName>
</protein>
<accession>A0ABS5P891</accession>
<dbReference type="RefSeq" id="WP_213295079.1">
    <property type="nucleotide sequence ID" value="NZ_JAGYVZ010000002.1"/>
</dbReference>
<dbReference type="CDD" id="cd03801">
    <property type="entry name" value="GT4_PimA-like"/>
    <property type="match status" value="1"/>
</dbReference>
<keyword evidence="1" id="KW-0808">Transferase</keyword>
<dbReference type="Proteomes" id="UP000722625">
    <property type="component" value="Unassembled WGS sequence"/>
</dbReference>
<evidence type="ECO:0000313" key="2">
    <source>
        <dbReference type="EMBL" id="MBS7229956.1"/>
    </source>
</evidence>
<dbReference type="PANTHER" id="PTHR46401:SF2">
    <property type="entry name" value="GLYCOSYLTRANSFERASE WBBK-RELATED"/>
    <property type="match status" value="1"/>
</dbReference>
<dbReference type="PANTHER" id="PTHR46401">
    <property type="entry name" value="GLYCOSYLTRANSFERASE WBBK-RELATED"/>
    <property type="match status" value="1"/>
</dbReference>
<dbReference type="Pfam" id="PF13692">
    <property type="entry name" value="Glyco_trans_1_4"/>
    <property type="match status" value="1"/>
</dbReference>